<dbReference type="OrthoDB" id="9785812at2"/>
<keyword evidence="4" id="KW-1185">Reference proteome</keyword>
<dbReference type="SUPFAM" id="SSF50129">
    <property type="entry name" value="GroES-like"/>
    <property type="match status" value="1"/>
</dbReference>
<keyword evidence="1" id="KW-0560">Oxidoreductase</keyword>
<sequence length="326" mass="34542">MHAVTWNPAARAYERTEGPAPAPGPNDLLVAVGAAAVNPVDAKMQGRIPADAAPRPLGYDACGRVRAVGDAVAGFAPGDRVFYAGAADRPGAFATHQLVDHRLVAHAPERLEDADAAALPLTAITAWEALFDRLGYTPLSHGEQPERLLLINGAGGVGSVALQLAKLSGIHATATASRAETRDWCARMGAAEVVGHSAVHEMPDAAFERILCAHDTDSYFAEMARLVAPEGRIVSIVGTQEKHDLAPLFQKSASFGWEFMFTRPVQKTPDMARQGEILAAVARLCDDGKLQTTRTATFEGLTAETIEAAQAKLAEGRQIGKIALVW</sequence>
<keyword evidence="1" id="KW-0479">Metal-binding</keyword>
<protein>
    <recommendedName>
        <fullName evidence="1">Zinc-type alcohol dehydrogenase-like protein</fullName>
    </recommendedName>
</protein>
<feature type="domain" description="Enoyl reductase (ER)" evidence="2">
    <location>
        <begin position="10"/>
        <end position="324"/>
    </location>
</feature>
<keyword evidence="1" id="KW-0862">Zinc</keyword>
<dbReference type="EMBL" id="QOHR01000019">
    <property type="protein sequence ID" value="REC55402.1"/>
    <property type="molecule type" value="Genomic_DNA"/>
</dbReference>
<dbReference type="CDD" id="cd08252">
    <property type="entry name" value="AL_MDR"/>
    <property type="match status" value="1"/>
</dbReference>
<gene>
    <name evidence="3" type="ORF">DRV84_12085</name>
</gene>
<dbReference type="NCBIfam" id="TIGR02817">
    <property type="entry name" value="adh_fam_1"/>
    <property type="match status" value="1"/>
</dbReference>
<reference evidence="3 4" key="1">
    <citation type="journal article" date="2017" name="Int. J. Syst. Evol. Microbiol.">
        <title>Rhodosalinus sediminis gen. nov., sp. nov., isolated from marine saltern.</title>
        <authorList>
            <person name="Guo L.Y."/>
            <person name="Ling S.K."/>
            <person name="Li C.M."/>
            <person name="Chen G.J."/>
            <person name="Du Z.J."/>
        </authorList>
    </citation>
    <scope>NUCLEOTIDE SEQUENCE [LARGE SCALE GENOMIC DNA]</scope>
    <source>
        <strain evidence="3 4">WDN1C137</strain>
    </source>
</reference>
<dbReference type="InterPro" id="IPR050700">
    <property type="entry name" value="YIM1/Zinc_Alcohol_DH_Fams"/>
</dbReference>
<dbReference type="GO" id="GO:0008270">
    <property type="term" value="F:zinc ion binding"/>
    <property type="evidence" value="ECO:0007669"/>
    <property type="project" value="InterPro"/>
</dbReference>
<dbReference type="Pfam" id="PF08240">
    <property type="entry name" value="ADH_N"/>
    <property type="match status" value="1"/>
</dbReference>
<dbReference type="InterPro" id="IPR013154">
    <property type="entry name" value="ADH-like_N"/>
</dbReference>
<evidence type="ECO:0000313" key="3">
    <source>
        <dbReference type="EMBL" id="REC55402.1"/>
    </source>
</evidence>
<dbReference type="InterPro" id="IPR011032">
    <property type="entry name" value="GroES-like_sf"/>
</dbReference>
<dbReference type="InterPro" id="IPR036291">
    <property type="entry name" value="NAD(P)-bd_dom_sf"/>
</dbReference>
<dbReference type="Gene3D" id="3.40.50.720">
    <property type="entry name" value="NAD(P)-binding Rossmann-like Domain"/>
    <property type="match status" value="1"/>
</dbReference>
<dbReference type="PANTHER" id="PTHR11695:SF294">
    <property type="entry name" value="RETICULON-4-INTERACTING PROTEIN 1, MITOCHONDRIAL"/>
    <property type="match status" value="1"/>
</dbReference>
<comment type="similarity">
    <text evidence="1">Belongs to the zinc-containing alcohol dehydrogenase family. Quinone oxidoreductase subfamily.</text>
</comment>
<dbReference type="PANTHER" id="PTHR11695">
    <property type="entry name" value="ALCOHOL DEHYDROGENASE RELATED"/>
    <property type="match status" value="1"/>
</dbReference>
<dbReference type="SMART" id="SM00829">
    <property type="entry name" value="PKS_ER"/>
    <property type="match status" value="1"/>
</dbReference>
<name>A0A3D9BPP0_9RHOB</name>
<dbReference type="SUPFAM" id="SSF51735">
    <property type="entry name" value="NAD(P)-binding Rossmann-fold domains"/>
    <property type="match status" value="1"/>
</dbReference>
<dbReference type="InterPro" id="IPR014182">
    <property type="entry name" value="ADH_Zn_typ-1"/>
</dbReference>
<dbReference type="AlphaFoldDB" id="A0A3D9BPP0"/>
<organism evidence="3 4">
    <name type="scientific">Rhodosalinus sediminis</name>
    <dbReference type="NCBI Taxonomy" id="1940533"/>
    <lineage>
        <taxon>Bacteria</taxon>
        <taxon>Pseudomonadati</taxon>
        <taxon>Pseudomonadota</taxon>
        <taxon>Alphaproteobacteria</taxon>
        <taxon>Rhodobacterales</taxon>
        <taxon>Paracoccaceae</taxon>
        <taxon>Rhodosalinus</taxon>
    </lineage>
</organism>
<evidence type="ECO:0000313" key="4">
    <source>
        <dbReference type="Proteomes" id="UP000257131"/>
    </source>
</evidence>
<dbReference type="GO" id="GO:0016491">
    <property type="term" value="F:oxidoreductase activity"/>
    <property type="evidence" value="ECO:0007669"/>
    <property type="project" value="UniProtKB-KW"/>
</dbReference>
<evidence type="ECO:0000259" key="2">
    <source>
        <dbReference type="SMART" id="SM00829"/>
    </source>
</evidence>
<accession>A0A3D9BPP0</accession>
<dbReference type="Gene3D" id="3.90.180.10">
    <property type="entry name" value="Medium-chain alcohol dehydrogenases, catalytic domain"/>
    <property type="match status" value="1"/>
</dbReference>
<dbReference type="Pfam" id="PF13602">
    <property type="entry name" value="ADH_zinc_N_2"/>
    <property type="match status" value="1"/>
</dbReference>
<evidence type="ECO:0000256" key="1">
    <source>
        <dbReference type="RuleBase" id="RU364000"/>
    </source>
</evidence>
<comment type="caution">
    <text evidence="3">The sequence shown here is derived from an EMBL/GenBank/DDBJ whole genome shotgun (WGS) entry which is preliminary data.</text>
</comment>
<dbReference type="InterPro" id="IPR020843">
    <property type="entry name" value="ER"/>
</dbReference>
<proteinExistence type="inferred from homology"/>
<dbReference type="Proteomes" id="UP000257131">
    <property type="component" value="Unassembled WGS sequence"/>
</dbReference>